<dbReference type="EMBL" id="KN833168">
    <property type="protein sequence ID" value="KIM72053.1"/>
    <property type="molecule type" value="Genomic_DNA"/>
</dbReference>
<evidence type="ECO:0000313" key="3">
    <source>
        <dbReference type="Proteomes" id="UP000054166"/>
    </source>
</evidence>
<protein>
    <recommendedName>
        <fullName evidence="4">CCHC-type domain-containing protein</fullName>
    </recommendedName>
</protein>
<gene>
    <name evidence="2" type="ORF">PILCRDRAFT_16477</name>
</gene>
<dbReference type="OrthoDB" id="2987636at2759"/>
<proteinExistence type="predicted"/>
<feature type="region of interest" description="Disordered" evidence="1">
    <location>
        <begin position="319"/>
        <end position="339"/>
    </location>
</feature>
<sequence length="423" mass="44597">MYDHLNLNFGASGPGHASTLGLPSPPQTQQQQHAGPIHPPPPPPVNLAAANPAHPDCASGPSVNPLAVPGNATAAPAIAGAQPPLPGNPAPPPLDAQLIAQQAAELTALRTRLEQLETANEGAPPRVDVAPAPPAPPVLFAPPDVVTRAKEAALAVRDSDRKLSLPDIVPGFKANSLDIPIPPKVDDAFKSFRYVLYSSLTLASRIRAAHGEEDLVFNAQGGLTVKSLDWHNEKLISTVDWHAAARAAEERIGFHHGEARAEAFALHHKLVMDLGCSHNWEIAMEYDIQQREVVALNPSHDLSSLDLAALTIIATHPVSHNTTPSSSLPKRSAPAESSAQFPRKHFRSHCFWCGGSDHFPADCKAEVTISGKPTAKLAPSAKTSAITVPTSMVAVSVGSPAMALEAAKSMPDPRRVVTPLDPD</sequence>
<feature type="region of interest" description="Disordered" evidence="1">
    <location>
        <begin position="1"/>
        <end position="64"/>
    </location>
</feature>
<evidence type="ECO:0000313" key="2">
    <source>
        <dbReference type="EMBL" id="KIM72053.1"/>
    </source>
</evidence>
<feature type="compositionally biased region" description="Low complexity" evidence="1">
    <location>
        <begin position="46"/>
        <end position="55"/>
    </location>
</feature>
<accession>A0A0C3AE37</accession>
<evidence type="ECO:0000256" key="1">
    <source>
        <dbReference type="SAM" id="MobiDB-lite"/>
    </source>
</evidence>
<name>A0A0C3AE37_PILCF</name>
<reference evidence="2 3" key="1">
    <citation type="submission" date="2014-04" db="EMBL/GenBank/DDBJ databases">
        <authorList>
            <consortium name="DOE Joint Genome Institute"/>
            <person name="Kuo A."/>
            <person name="Tarkka M."/>
            <person name="Buscot F."/>
            <person name="Kohler A."/>
            <person name="Nagy L.G."/>
            <person name="Floudas D."/>
            <person name="Copeland A."/>
            <person name="Barry K.W."/>
            <person name="Cichocki N."/>
            <person name="Veneault-Fourrey C."/>
            <person name="LaButti K."/>
            <person name="Lindquist E.A."/>
            <person name="Lipzen A."/>
            <person name="Lundell T."/>
            <person name="Morin E."/>
            <person name="Murat C."/>
            <person name="Sun H."/>
            <person name="Tunlid A."/>
            <person name="Henrissat B."/>
            <person name="Grigoriev I.V."/>
            <person name="Hibbett D.S."/>
            <person name="Martin F."/>
            <person name="Nordberg H.P."/>
            <person name="Cantor M.N."/>
            <person name="Hua S.X."/>
        </authorList>
    </citation>
    <scope>NUCLEOTIDE SEQUENCE [LARGE SCALE GENOMIC DNA]</scope>
    <source>
        <strain evidence="2 3">F 1598</strain>
    </source>
</reference>
<dbReference type="HOGENOM" id="CLU_649099_0_0_1"/>
<organism evidence="2 3">
    <name type="scientific">Piloderma croceum (strain F 1598)</name>
    <dbReference type="NCBI Taxonomy" id="765440"/>
    <lineage>
        <taxon>Eukaryota</taxon>
        <taxon>Fungi</taxon>
        <taxon>Dikarya</taxon>
        <taxon>Basidiomycota</taxon>
        <taxon>Agaricomycotina</taxon>
        <taxon>Agaricomycetes</taxon>
        <taxon>Agaricomycetidae</taxon>
        <taxon>Atheliales</taxon>
        <taxon>Atheliaceae</taxon>
        <taxon>Piloderma</taxon>
    </lineage>
</organism>
<reference evidence="3" key="2">
    <citation type="submission" date="2015-01" db="EMBL/GenBank/DDBJ databases">
        <title>Evolutionary Origins and Diversification of the Mycorrhizal Mutualists.</title>
        <authorList>
            <consortium name="DOE Joint Genome Institute"/>
            <consortium name="Mycorrhizal Genomics Consortium"/>
            <person name="Kohler A."/>
            <person name="Kuo A."/>
            <person name="Nagy L.G."/>
            <person name="Floudas D."/>
            <person name="Copeland A."/>
            <person name="Barry K.W."/>
            <person name="Cichocki N."/>
            <person name="Veneault-Fourrey C."/>
            <person name="LaButti K."/>
            <person name="Lindquist E.A."/>
            <person name="Lipzen A."/>
            <person name="Lundell T."/>
            <person name="Morin E."/>
            <person name="Murat C."/>
            <person name="Riley R."/>
            <person name="Ohm R."/>
            <person name="Sun H."/>
            <person name="Tunlid A."/>
            <person name="Henrissat B."/>
            <person name="Grigoriev I.V."/>
            <person name="Hibbett D.S."/>
            <person name="Martin F."/>
        </authorList>
    </citation>
    <scope>NUCLEOTIDE SEQUENCE [LARGE SCALE GENOMIC DNA]</scope>
    <source>
        <strain evidence="3">F 1598</strain>
    </source>
</reference>
<evidence type="ECO:0008006" key="4">
    <source>
        <dbReference type="Google" id="ProtNLM"/>
    </source>
</evidence>
<keyword evidence="3" id="KW-1185">Reference proteome</keyword>
<dbReference type="Proteomes" id="UP000054166">
    <property type="component" value="Unassembled WGS sequence"/>
</dbReference>
<dbReference type="InParanoid" id="A0A0C3AE37"/>
<dbReference type="AlphaFoldDB" id="A0A0C3AE37"/>